<feature type="region of interest" description="Disordered" evidence="1">
    <location>
        <begin position="1"/>
        <end position="24"/>
    </location>
</feature>
<name>A0A7S4LFN8_9EUGL</name>
<feature type="compositionally biased region" description="Basic and acidic residues" evidence="1">
    <location>
        <begin position="97"/>
        <end position="109"/>
    </location>
</feature>
<sequence length="109" mass="12061">MVQVRETEADRDPSAFTTGTGVKPNVDQQAWSSATCAEMGCPPRHMFVTSRNTLYMHDPAPLSVMMGPMSSYTPNRKLRLSQAARAQQGYRLQSSDTDTHKHTDTQGTT</sequence>
<dbReference type="AlphaFoldDB" id="A0A7S4LFN8"/>
<dbReference type="EMBL" id="HBJA01108821">
    <property type="protein sequence ID" value="CAE0826313.1"/>
    <property type="molecule type" value="Transcribed_RNA"/>
</dbReference>
<gene>
    <name evidence="2" type="ORF">EGYM00163_LOCUS37569</name>
</gene>
<proteinExistence type="predicted"/>
<organism evidence="2">
    <name type="scientific">Eutreptiella gymnastica</name>
    <dbReference type="NCBI Taxonomy" id="73025"/>
    <lineage>
        <taxon>Eukaryota</taxon>
        <taxon>Discoba</taxon>
        <taxon>Euglenozoa</taxon>
        <taxon>Euglenida</taxon>
        <taxon>Spirocuta</taxon>
        <taxon>Euglenophyceae</taxon>
        <taxon>Eutreptiales</taxon>
        <taxon>Eutreptiaceae</taxon>
        <taxon>Eutreptiella</taxon>
    </lineage>
</organism>
<feature type="compositionally biased region" description="Polar residues" evidence="1">
    <location>
        <begin position="15"/>
        <end position="24"/>
    </location>
</feature>
<protein>
    <submittedName>
        <fullName evidence="2">Uncharacterized protein</fullName>
    </submittedName>
</protein>
<feature type="compositionally biased region" description="Basic and acidic residues" evidence="1">
    <location>
        <begin position="1"/>
        <end position="13"/>
    </location>
</feature>
<evidence type="ECO:0000256" key="1">
    <source>
        <dbReference type="SAM" id="MobiDB-lite"/>
    </source>
</evidence>
<reference evidence="2" key="1">
    <citation type="submission" date="2021-01" db="EMBL/GenBank/DDBJ databases">
        <authorList>
            <person name="Corre E."/>
            <person name="Pelletier E."/>
            <person name="Niang G."/>
            <person name="Scheremetjew M."/>
            <person name="Finn R."/>
            <person name="Kale V."/>
            <person name="Holt S."/>
            <person name="Cochrane G."/>
            <person name="Meng A."/>
            <person name="Brown T."/>
            <person name="Cohen L."/>
        </authorList>
    </citation>
    <scope>NUCLEOTIDE SEQUENCE</scope>
    <source>
        <strain evidence="2">CCMP1594</strain>
    </source>
</reference>
<feature type="region of interest" description="Disordered" evidence="1">
    <location>
        <begin position="81"/>
        <end position="109"/>
    </location>
</feature>
<accession>A0A7S4LFN8</accession>
<evidence type="ECO:0000313" key="2">
    <source>
        <dbReference type="EMBL" id="CAE0826313.1"/>
    </source>
</evidence>